<proteinExistence type="predicted"/>
<feature type="region of interest" description="Disordered" evidence="1">
    <location>
        <begin position="190"/>
        <end position="219"/>
    </location>
</feature>
<evidence type="ECO:0000256" key="1">
    <source>
        <dbReference type="SAM" id="MobiDB-lite"/>
    </source>
</evidence>
<protein>
    <recommendedName>
        <fullName evidence="4">Mating-type switching protein swi10</fullName>
    </recommendedName>
</protein>
<sequence>MTWSLPATADVNRNKLQKKRRERQIKKIYSREMLNVVRKSSMALCLPGHDALARVTLAAPDPQLARLLHHRTSDLSDTSSISRYSMDFMQQQQTFRRTRPKTPILRVGQLEDLAHQADGHACQLAEDYQALLPPSSSTSPDRTKCQPARRLRKVKSQTSLRDLSRNQAEAQAMIAAAAAAAAIDSDGDLDTLVGSEPASPDTKQHKNFSPPTPLKKSSCASMQTMHDDTDIGLKICVDLLTNELASILFRHHPIEESDRASELQILLMIEAYETIQKQIHEKSMGPNVTAGHIRELEQLLDHWLDVLYNLYGRSQDTNVAGPENVIGG</sequence>
<name>A0A383UIB1_BLUHO</name>
<dbReference type="EMBL" id="UNSH01000001">
    <property type="protein sequence ID" value="SZE99300.1"/>
    <property type="molecule type" value="Genomic_DNA"/>
</dbReference>
<evidence type="ECO:0008006" key="4">
    <source>
        <dbReference type="Google" id="ProtNLM"/>
    </source>
</evidence>
<evidence type="ECO:0000313" key="2">
    <source>
        <dbReference type="EMBL" id="SZE99300.1"/>
    </source>
</evidence>
<evidence type="ECO:0000313" key="3">
    <source>
        <dbReference type="Proteomes" id="UP000275772"/>
    </source>
</evidence>
<accession>A0A383UIB1</accession>
<dbReference type="AlphaFoldDB" id="A0A383UIB1"/>
<feature type="region of interest" description="Disordered" evidence="1">
    <location>
        <begin position="131"/>
        <end position="163"/>
    </location>
</feature>
<reference evidence="2 3" key="1">
    <citation type="submission" date="2017-11" db="EMBL/GenBank/DDBJ databases">
        <authorList>
            <person name="Kracher B."/>
        </authorList>
    </citation>
    <scope>NUCLEOTIDE SEQUENCE [LARGE SCALE GENOMIC DNA]</scope>
    <source>
        <strain evidence="2 3">RACE1</strain>
    </source>
</reference>
<organism evidence="2 3">
    <name type="scientific">Blumeria hordei</name>
    <name type="common">Barley powdery mildew</name>
    <name type="synonym">Blumeria graminis f. sp. hordei</name>
    <dbReference type="NCBI Taxonomy" id="2867405"/>
    <lineage>
        <taxon>Eukaryota</taxon>
        <taxon>Fungi</taxon>
        <taxon>Dikarya</taxon>
        <taxon>Ascomycota</taxon>
        <taxon>Pezizomycotina</taxon>
        <taxon>Leotiomycetes</taxon>
        <taxon>Erysiphales</taxon>
        <taxon>Erysiphaceae</taxon>
        <taxon>Blumeria</taxon>
    </lineage>
</organism>
<dbReference type="VEuPathDB" id="FungiDB:BLGHR1_10051"/>
<gene>
    <name evidence="2" type="ORF">BLGHR1_10051</name>
</gene>
<dbReference type="Proteomes" id="UP000275772">
    <property type="component" value="Unassembled WGS sequence"/>
</dbReference>